<organism evidence="2 3">
    <name type="scientific">Mesorhizobium tianshanense</name>
    <dbReference type="NCBI Taxonomy" id="39844"/>
    <lineage>
        <taxon>Bacteria</taxon>
        <taxon>Pseudomonadati</taxon>
        <taxon>Pseudomonadota</taxon>
        <taxon>Alphaproteobacteria</taxon>
        <taxon>Hyphomicrobiales</taxon>
        <taxon>Phyllobacteriaceae</taxon>
        <taxon>Mesorhizobium</taxon>
    </lineage>
</organism>
<dbReference type="GO" id="GO:0003676">
    <property type="term" value="F:nucleic acid binding"/>
    <property type="evidence" value="ECO:0007669"/>
    <property type="project" value="InterPro"/>
</dbReference>
<keyword evidence="3" id="KW-1185">Reference proteome</keyword>
<evidence type="ECO:0000259" key="1">
    <source>
        <dbReference type="PROSITE" id="PS50994"/>
    </source>
</evidence>
<evidence type="ECO:0000313" key="3">
    <source>
        <dbReference type="Proteomes" id="UP000317122"/>
    </source>
</evidence>
<dbReference type="SUPFAM" id="SSF53098">
    <property type="entry name" value="Ribonuclease H-like"/>
    <property type="match status" value="1"/>
</dbReference>
<sequence length="113" mass="12305">MLVPLQLDERWSIDFVSGQRTDGRRFCILAVIDDCTRECLALIVDTSLSGMRVGRELDRLITERGRPTTIVSDNGREFTSNAILALICKPVGTGTPCDGNVASKFGDVSNACI</sequence>
<evidence type="ECO:0000313" key="2">
    <source>
        <dbReference type="EMBL" id="TWI34797.1"/>
    </source>
</evidence>
<dbReference type="Pfam" id="PF00665">
    <property type="entry name" value="rve"/>
    <property type="match status" value="1"/>
</dbReference>
<dbReference type="Gene3D" id="3.30.420.10">
    <property type="entry name" value="Ribonuclease H-like superfamily/Ribonuclease H"/>
    <property type="match status" value="1"/>
</dbReference>
<comment type="caution">
    <text evidence="2">The sequence shown here is derived from an EMBL/GenBank/DDBJ whole genome shotgun (WGS) entry which is preliminary data.</text>
</comment>
<dbReference type="GO" id="GO:0015074">
    <property type="term" value="P:DNA integration"/>
    <property type="evidence" value="ECO:0007669"/>
    <property type="project" value="InterPro"/>
</dbReference>
<gene>
    <name evidence="2" type="ORF">IQ26_03455</name>
</gene>
<protein>
    <submittedName>
        <fullName evidence="2">Putative transposase</fullName>
    </submittedName>
</protein>
<dbReference type="AlphaFoldDB" id="A0A562NRG7"/>
<dbReference type="PANTHER" id="PTHR47515:SF1">
    <property type="entry name" value="BLR2054 PROTEIN"/>
    <property type="match status" value="1"/>
</dbReference>
<dbReference type="InterPro" id="IPR036397">
    <property type="entry name" value="RNaseH_sf"/>
</dbReference>
<reference evidence="2 3" key="1">
    <citation type="journal article" date="2015" name="Stand. Genomic Sci.">
        <title>Genomic Encyclopedia of Bacterial and Archaeal Type Strains, Phase III: the genomes of soil and plant-associated and newly described type strains.</title>
        <authorList>
            <person name="Whitman W.B."/>
            <person name="Woyke T."/>
            <person name="Klenk H.P."/>
            <person name="Zhou Y."/>
            <person name="Lilburn T.G."/>
            <person name="Beck B.J."/>
            <person name="De Vos P."/>
            <person name="Vandamme P."/>
            <person name="Eisen J.A."/>
            <person name="Garrity G."/>
            <person name="Hugenholtz P."/>
            <person name="Kyrpides N.C."/>
        </authorList>
    </citation>
    <scope>NUCLEOTIDE SEQUENCE [LARGE SCALE GENOMIC DNA]</scope>
    <source>
        <strain evidence="2 3">CGMCC 1.2546</strain>
    </source>
</reference>
<dbReference type="EMBL" id="VLKT01000020">
    <property type="protein sequence ID" value="TWI34797.1"/>
    <property type="molecule type" value="Genomic_DNA"/>
</dbReference>
<accession>A0A562NRG7</accession>
<dbReference type="InterPro" id="IPR001584">
    <property type="entry name" value="Integrase_cat-core"/>
</dbReference>
<dbReference type="PROSITE" id="PS50994">
    <property type="entry name" value="INTEGRASE"/>
    <property type="match status" value="1"/>
</dbReference>
<proteinExistence type="predicted"/>
<name>A0A562NRG7_9HYPH</name>
<dbReference type="PANTHER" id="PTHR47515">
    <property type="entry name" value="LOW CALCIUM RESPONSE LOCUS PROTEIN T"/>
    <property type="match status" value="1"/>
</dbReference>
<dbReference type="Proteomes" id="UP000317122">
    <property type="component" value="Unassembled WGS sequence"/>
</dbReference>
<dbReference type="InterPro" id="IPR012337">
    <property type="entry name" value="RNaseH-like_sf"/>
</dbReference>
<feature type="domain" description="Integrase catalytic" evidence="1">
    <location>
        <begin position="1"/>
        <end position="92"/>
    </location>
</feature>